<comment type="function">
    <text evidence="1">The purine nucleoside phosphorylases catalyze the phosphorolytic breakdown of the N-glycosidic bond in the beta-(deoxy)ribonucleoside molecules, with the formation of the corresponding free purine bases and pentose-1-phosphate. Cleaves guanosine, inosine, 2'-deoxyguanosine and 2'-deoxyinosine.</text>
</comment>
<evidence type="ECO:0000256" key="5">
    <source>
        <dbReference type="ARBA" id="ARBA00022679"/>
    </source>
</evidence>
<dbReference type="InterPro" id="IPR011268">
    <property type="entry name" value="Purine_phosphorylase"/>
</dbReference>
<organism evidence="10 11">
    <name type="scientific">Kandleria vitulina DSM 20405</name>
    <dbReference type="NCBI Taxonomy" id="1410657"/>
    <lineage>
        <taxon>Bacteria</taxon>
        <taxon>Bacillati</taxon>
        <taxon>Bacillota</taxon>
        <taxon>Erysipelotrichia</taxon>
        <taxon>Erysipelotrichales</taxon>
        <taxon>Coprobacillaceae</taxon>
        <taxon>Kandleria</taxon>
    </lineage>
</organism>
<evidence type="ECO:0000313" key="11">
    <source>
        <dbReference type="Proteomes" id="UP000051841"/>
    </source>
</evidence>
<evidence type="ECO:0000313" key="10">
    <source>
        <dbReference type="EMBL" id="KRN49941.1"/>
    </source>
</evidence>
<dbReference type="InterPro" id="IPR011270">
    <property type="entry name" value="Pur_Nuc_Pase_Ino/Guo-sp"/>
</dbReference>
<comment type="catalytic activity">
    <reaction evidence="6">
        <text>a purine 2'-deoxy-D-ribonucleoside + phosphate = a purine nucleobase + 2-deoxy-alpha-D-ribose 1-phosphate</text>
        <dbReference type="Rhea" id="RHEA:36431"/>
        <dbReference type="ChEBI" id="CHEBI:26386"/>
        <dbReference type="ChEBI" id="CHEBI:43474"/>
        <dbReference type="ChEBI" id="CHEBI:57259"/>
        <dbReference type="ChEBI" id="CHEBI:142361"/>
        <dbReference type="EC" id="2.4.2.1"/>
    </reaction>
</comment>
<dbReference type="UniPathway" id="UPA00606"/>
<feature type="binding site" evidence="8">
    <location>
        <position position="237"/>
    </location>
    <ligand>
        <name>a purine D-ribonucleoside</name>
        <dbReference type="ChEBI" id="CHEBI:142355"/>
    </ligand>
</feature>
<dbReference type="GO" id="GO:0004731">
    <property type="term" value="F:purine-nucleoside phosphorylase activity"/>
    <property type="evidence" value="ECO:0007669"/>
    <property type="project" value="UniProtKB-EC"/>
</dbReference>
<keyword evidence="4 7" id="KW-0328">Glycosyltransferase</keyword>
<dbReference type="NCBIfam" id="TIGR01697">
    <property type="entry name" value="PNPH-PUNA-XAPA"/>
    <property type="match status" value="1"/>
</dbReference>
<name>A0A0R2HI06_9FIRM</name>
<dbReference type="Gene3D" id="3.40.50.1580">
    <property type="entry name" value="Nucleoside phosphorylase domain"/>
    <property type="match status" value="1"/>
</dbReference>
<evidence type="ECO:0000256" key="8">
    <source>
        <dbReference type="PIRSR" id="PIRSR000477-2"/>
    </source>
</evidence>
<dbReference type="NCBIfam" id="NF006054">
    <property type="entry name" value="PRK08202.1"/>
    <property type="match status" value="1"/>
</dbReference>
<dbReference type="PANTHER" id="PTHR11904">
    <property type="entry name" value="METHYLTHIOADENOSINE/PURINE NUCLEOSIDE PHOSPHORYLASE"/>
    <property type="match status" value="1"/>
</dbReference>
<dbReference type="NCBIfam" id="TIGR01700">
    <property type="entry name" value="PNPH"/>
    <property type="match status" value="1"/>
</dbReference>
<feature type="binding site" evidence="8">
    <location>
        <position position="115"/>
    </location>
    <ligand>
        <name>phosphate</name>
        <dbReference type="ChEBI" id="CHEBI:43474"/>
    </ligand>
</feature>
<feature type="binding site" evidence="8">
    <location>
        <position position="195"/>
    </location>
    <ligand>
        <name>a purine D-ribonucleoside</name>
        <dbReference type="ChEBI" id="CHEBI:142355"/>
    </ligand>
</feature>
<evidence type="ECO:0000259" key="9">
    <source>
        <dbReference type="Pfam" id="PF01048"/>
    </source>
</evidence>
<dbReference type="AlphaFoldDB" id="A0A0R2HI06"/>
<proteinExistence type="inferred from homology"/>
<keyword evidence="5 7" id="KW-0808">Transferase</keyword>
<dbReference type="Proteomes" id="UP000051841">
    <property type="component" value="Unassembled WGS sequence"/>
</dbReference>
<reference evidence="10 11" key="1">
    <citation type="journal article" date="2015" name="Genome Announc.">
        <title>Expanding the biotechnology potential of lactobacilli through comparative genomics of 213 strains and associated genera.</title>
        <authorList>
            <person name="Sun Z."/>
            <person name="Harris H.M."/>
            <person name="McCann A."/>
            <person name="Guo C."/>
            <person name="Argimon S."/>
            <person name="Zhang W."/>
            <person name="Yang X."/>
            <person name="Jeffery I.B."/>
            <person name="Cooney J.C."/>
            <person name="Kagawa T.F."/>
            <person name="Liu W."/>
            <person name="Song Y."/>
            <person name="Salvetti E."/>
            <person name="Wrobel A."/>
            <person name="Rasinkangas P."/>
            <person name="Parkhill J."/>
            <person name="Rea M.C."/>
            <person name="O'Sullivan O."/>
            <person name="Ritari J."/>
            <person name="Douillard F.P."/>
            <person name="Paul Ross R."/>
            <person name="Yang R."/>
            <person name="Briner A.E."/>
            <person name="Felis G.E."/>
            <person name="de Vos W.M."/>
            <person name="Barrangou R."/>
            <person name="Klaenhammer T.R."/>
            <person name="Caufield P.W."/>
            <person name="Cui Y."/>
            <person name="Zhang H."/>
            <person name="O'Toole P.W."/>
        </authorList>
    </citation>
    <scope>NUCLEOTIDE SEQUENCE [LARGE SCALE GENOMIC DNA]</scope>
    <source>
        <strain evidence="10 11">DSM 20405</strain>
    </source>
</reference>
<evidence type="ECO:0000256" key="4">
    <source>
        <dbReference type="ARBA" id="ARBA00022676"/>
    </source>
</evidence>
<comment type="similarity">
    <text evidence="3 7">Belongs to the PNP/MTAP phosphorylase family.</text>
</comment>
<dbReference type="PATRIC" id="fig|1410657.5.peg.574"/>
<dbReference type="PANTHER" id="PTHR11904:SF9">
    <property type="entry name" value="PURINE NUCLEOSIDE PHOSPHORYLASE-RELATED"/>
    <property type="match status" value="1"/>
</dbReference>
<feature type="binding site" evidence="8">
    <location>
        <begin position="83"/>
        <end position="85"/>
    </location>
    <ligand>
        <name>phosphate</name>
        <dbReference type="ChEBI" id="CHEBI:43474"/>
    </ligand>
</feature>
<dbReference type="EC" id="2.4.2.1" evidence="7"/>
<dbReference type="InterPro" id="IPR035994">
    <property type="entry name" value="Nucleoside_phosphorylase_sf"/>
</dbReference>
<accession>A0A0R2HI06</accession>
<evidence type="ECO:0000256" key="6">
    <source>
        <dbReference type="ARBA" id="ARBA00048556"/>
    </source>
</evidence>
<dbReference type="InterPro" id="IPR000845">
    <property type="entry name" value="Nucleoside_phosphorylase_d"/>
</dbReference>
<dbReference type="EMBL" id="JQBL01000017">
    <property type="protein sequence ID" value="KRN49941.1"/>
    <property type="molecule type" value="Genomic_DNA"/>
</dbReference>
<comment type="pathway">
    <text evidence="2 7">Purine metabolism; purine nucleoside salvage.</text>
</comment>
<dbReference type="GO" id="GO:0005737">
    <property type="term" value="C:cytoplasm"/>
    <property type="evidence" value="ECO:0007669"/>
    <property type="project" value="TreeGrafter"/>
</dbReference>
<feature type="binding site" evidence="8">
    <location>
        <position position="214"/>
    </location>
    <ligand>
        <name>phosphate</name>
        <dbReference type="ChEBI" id="CHEBI:43474"/>
    </ligand>
</feature>
<sequence>MIEMHEHWIFEAKDYIDSYLDDPIDVAIILGSGLGSFTDHMKELKEIPYEEIPHFPTSTVEGHEGKLIVGKIGDKNVLIMKGRTHYYEGHDTSLITIPIRVFSSLSIKTLIITNACGGIRDDLTPGSLCALEDHISFFAPSPLRGKNLSDFGPRFPDMSDVYSSRLREHAIKCAKELDIDLKTGIYAFFAGPQFETPAEIRAFRTLGADVVGMSTIPEAIVAKHCGMETLAISLITNRAAGLSKNTLSHEDVQKTASKVQKDFVSLLKNIIETL</sequence>
<dbReference type="GO" id="GO:0009116">
    <property type="term" value="P:nucleoside metabolic process"/>
    <property type="evidence" value="ECO:0007669"/>
    <property type="project" value="InterPro"/>
</dbReference>
<evidence type="ECO:0000256" key="7">
    <source>
        <dbReference type="PIRNR" id="PIRNR000477"/>
    </source>
</evidence>
<evidence type="ECO:0000256" key="3">
    <source>
        <dbReference type="ARBA" id="ARBA00006751"/>
    </source>
</evidence>
<dbReference type="PIRSF" id="PIRSF000477">
    <property type="entry name" value="PurNPase"/>
    <property type="match status" value="1"/>
</dbReference>
<protein>
    <recommendedName>
        <fullName evidence="7">Purine nucleoside phosphorylase</fullName>
        <ecNumber evidence="7">2.4.2.1</ecNumber>
    </recommendedName>
    <alternativeName>
        <fullName evidence="7">Inosine-guanosine phosphorylase</fullName>
    </alternativeName>
</protein>
<dbReference type="Pfam" id="PF01048">
    <property type="entry name" value="PNP_UDP_1"/>
    <property type="match status" value="1"/>
</dbReference>
<keyword evidence="11" id="KW-1185">Reference proteome</keyword>
<comment type="caution">
    <text evidence="10">The sequence shown here is derived from an EMBL/GenBank/DDBJ whole genome shotgun (WGS) entry which is preliminary data.</text>
</comment>
<gene>
    <name evidence="10" type="ORF">IV49_GL000548</name>
</gene>
<dbReference type="CDD" id="cd09009">
    <property type="entry name" value="PNP-EcPNPII_like"/>
    <property type="match status" value="1"/>
</dbReference>
<dbReference type="SUPFAM" id="SSF53167">
    <property type="entry name" value="Purine and uridine phosphorylases"/>
    <property type="match status" value="1"/>
</dbReference>
<feature type="binding site" evidence="8">
    <location>
        <position position="32"/>
    </location>
    <ligand>
        <name>phosphate</name>
        <dbReference type="ChEBI" id="CHEBI:43474"/>
    </ligand>
</feature>
<evidence type="ECO:0000256" key="1">
    <source>
        <dbReference type="ARBA" id="ARBA00002678"/>
    </source>
</evidence>
<feature type="domain" description="Nucleoside phosphorylase" evidence="9">
    <location>
        <begin position="26"/>
        <end position="272"/>
    </location>
</feature>
<feature type="binding site" evidence="8">
    <location>
        <position position="63"/>
    </location>
    <ligand>
        <name>phosphate</name>
        <dbReference type="ChEBI" id="CHEBI:43474"/>
    </ligand>
</feature>
<evidence type="ECO:0000256" key="2">
    <source>
        <dbReference type="ARBA" id="ARBA00005058"/>
    </source>
</evidence>